<evidence type="ECO:0000313" key="2">
    <source>
        <dbReference type="EMBL" id="SNR72691.1"/>
    </source>
</evidence>
<dbReference type="Gene3D" id="1.25.40.10">
    <property type="entry name" value="Tetratricopeptide repeat domain"/>
    <property type="match status" value="1"/>
</dbReference>
<dbReference type="AlphaFoldDB" id="A0A238YPR4"/>
<dbReference type="EMBL" id="FZNX01000005">
    <property type="protein sequence ID" value="SNR72691.1"/>
    <property type="molecule type" value="Genomic_DNA"/>
</dbReference>
<dbReference type="Pfam" id="PF19413">
    <property type="entry name" value="YaiO"/>
    <property type="match status" value="1"/>
</dbReference>
<organism evidence="2 3">
    <name type="scientific">Lutibacter flavus</name>
    <dbReference type="NCBI Taxonomy" id="691689"/>
    <lineage>
        <taxon>Bacteria</taxon>
        <taxon>Pseudomonadati</taxon>
        <taxon>Bacteroidota</taxon>
        <taxon>Flavobacteriia</taxon>
        <taxon>Flavobacteriales</taxon>
        <taxon>Flavobacteriaceae</taxon>
        <taxon>Lutibacter</taxon>
    </lineage>
</organism>
<dbReference type="InterPro" id="IPR030887">
    <property type="entry name" value="Beta-barrel_YaiO"/>
</dbReference>
<dbReference type="Proteomes" id="UP000198412">
    <property type="component" value="Unassembled WGS sequence"/>
</dbReference>
<sequence>MIKFTVKIFLIVTFLLNTQIYSQQKVFTGNPDTAFEVARKLAFDGNRKQAQDSLLLILTKYPNYHDIRSFLASTYSWDGEYKVAKKEFSYVLDKDPDRKSTWIAAINNELWSESPFNALKLSNEALKHFPNNEEILLVKAKAERNSQYPEESLKTIQSILKKNPNNEEAIAYEKNLKQSLRFNAIGVSSSVDLYSEVFDPMQYHTLKYSRLTKYGSIIAKVNFNRRFQDNGAQFEVDLYPKITKGLYAYLNVGFSNSYLYPNVRFGAELHKSLPHSFEASLGIRTLKYSSTTNIYTGSIGWYSGNSYLSFRPYITPGDSGDSKSGTLNYRKYKSDADNYFSILIGMGYSPELDRFNFEGNEDEIIKLESQKLNIGYHFTSSSKQNAWGTQFGVTHQEISFNPGNFFWIYSLSLSWELKFK</sequence>
<dbReference type="InterPro" id="IPR011990">
    <property type="entry name" value="TPR-like_helical_dom_sf"/>
</dbReference>
<protein>
    <submittedName>
        <fullName evidence="2">Outer membrane protein, YaiO family</fullName>
    </submittedName>
</protein>
<dbReference type="RefSeq" id="WP_089378972.1">
    <property type="nucleotide sequence ID" value="NZ_FZNX01000005.1"/>
</dbReference>
<reference evidence="3" key="1">
    <citation type="submission" date="2017-06" db="EMBL/GenBank/DDBJ databases">
        <authorList>
            <person name="Varghese N."/>
            <person name="Submissions S."/>
        </authorList>
    </citation>
    <scope>NUCLEOTIDE SEQUENCE [LARGE SCALE GENOMIC DNA]</scope>
    <source>
        <strain evidence="3">DSM 27993</strain>
    </source>
</reference>
<name>A0A238YPR4_9FLAO</name>
<keyword evidence="3" id="KW-1185">Reference proteome</keyword>
<accession>A0A238YPR4</accession>
<dbReference type="SUPFAM" id="SSF48452">
    <property type="entry name" value="TPR-like"/>
    <property type="match status" value="1"/>
</dbReference>
<dbReference type="OrthoDB" id="742239at2"/>
<dbReference type="NCBIfam" id="TIGR04390">
    <property type="entry name" value="OMP_YaiO_dom"/>
    <property type="match status" value="1"/>
</dbReference>
<evidence type="ECO:0000259" key="1">
    <source>
        <dbReference type="Pfam" id="PF19413"/>
    </source>
</evidence>
<gene>
    <name evidence="2" type="ORF">SAMN04488111_2685</name>
</gene>
<proteinExistence type="predicted"/>
<feature type="domain" description="YaiO beta-barrel" evidence="1">
    <location>
        <begin position="183"/>
        <end position="351"/>
    </location>
</feature>
<evidence type="ECO:0000313" key="3">
    <source>
        <dbReference type="Proteomes" id="UP000198412"/>
    </source>
</evidence>